<evidence type="ECO:0000313" key="2">
    <source>
        <dbReference type="Proteomes" id="UP000252081"/>
    </source>
</evidence>
<accession>A0A366KVG9</accession>
<proteinExistence type="predicted"/>
<dbReference type="Proteomes" id="UP000252081">
    <property type="component" value="Unassembled WGS sequence"/>
</dbReference>
<name>A0A366KVG9_9SPHI</name>
<reference evidence="1 2" key="1">
    <citation type="submission" date="2018-07" db="EMBL/GenBank/DDBJ databases">
        <title>A draft genome of a endophytic bacteria, a new species of Pedobacter.</title>
        <authorList>
            <person name="Zhang Z.D."/>
            <person name="Chen Z.J."/>
        </authorList>
    </citation>
    <scope>NUCLEOTIDE SEQUENCE [LARGE SCALE GENOMIC DNA]</scope>
    <source>
        <strain evidence="1 2">RS10</strain>
    </source>
</reference>
<dbReference type="EMBL" id="QNQU01000013">
    <property type="protein sequence ID" value="RBQ05520.1"/>
    <property type="molecule type" value="Genomic_DNA"/>
</dbReference>
<organism evidence="1 2">
    <name type="scientific">Pedobacter miscanthi</name>
    <dbReference type="NCBI Taxonomy" id="2259170"/>
    <lineage>
        <taxon>Bacteria</taxon>
        <taxon>Pseudomonadati</taxon>
        <taxon>Bacteroidota</taxon>
        <taxon>Sphingobacteriia</taxon>
        <taxon>Sphingobacteriales</taxon>
        <taxon>Sphingobacteriaceae</taxon>
        <taxon>Pedobacter</taxon>
    </lineage>
</organism>
<keyword evidence="2" id="KW-1185">Reference proteome</keyword>
<dbReference type="OrthoDB" id="657403at2"/>
<dbReference type="PROSITE" id="PS51257">
    <property type="entry name" value="PROKAR_LIPOPROTEIN"/>
    <property type="match status" value="1"/>
</dbReference>
<dbReference type="RefSeq" id="WP_113949871.1">
    <property type="nucleotide sequence ID" value="NZ_QNQU01000013.1"/>
</dbReference>
<comment type="caution">
    <text evidence="1">The sequence shown here is derived from an EMBL/GenBank/DDBJ whole genome shotgun (WGS) entry which is preliminary data.</text>
</comment>
<dbReference type="AlphaFoldDB" id="A0A366KVG9"/>
<protein>
    <submittedName>
        <fullName evidence="1">Uncharacterized protein</fullName>
    </submittedName>
</protein>
<evidence type="ECO:0000313" key="1">
    <source>
        <dbReference type="EMBL" id="RBQ05520.1"/>
    </source>
</evidence>
<sequence length="137" mass="15676">MKIKAVFFLFIFMLNTLVGFGCSITMKNEGNEHSLRHHHTHQPETVKQLLSQHASFKINGEEDSCCKTLVNDFLVQGKLLPDYAKLNLKAPALDPFGFRLTLIPEINIVIADQQGIDLYRYRPPHPDIRISIQSFQI</sequence>
<gene>
    <name evidence="1" type="ORF">DRW42_16170</name>
</gene>